<feature type="compositionally biased region" description="Low complexity" evidence="2">
    <location>
        <begin position="135"/>
        <end position="150"/>
    </location>
</feature>
<name>A0A7W6E994_9HYPH</name>
<feature type="modified residue" description="4-aspartylphosphate" evidence="1">
    <location>
        <position position="63"/>
    </location>
</feature>
<dbReference type="AlphaFoldDB" id="A0A7W6E994"/>
<evidence type="ECO:0000256" key="1">
    <source>
        <dbReference type="PROSITE-ProRule" id="PRU00169"/>
    </source>
</evidence>
<gene>
    <name evidence="4" type="ORF">GGR04_000879</name>
</gene>
<dbReference type="GO" id="GO:0000160">
    <property type="term" value="P:phosphorelay signal transduction system"/>
    <property type="evidence" value="ECO:0007669"/>
    <property type="project" value="InterPro"/>
</dbReference>
<evidence type="ECO:0000259" key="3">
    <source>
        <dbReference type="PROSITE" id="PS50110"/>
    </source>
</evidence>
<keyword evidence="5" id="KW-1185">Reference proteome</keyword>
<dbReference type="Gene3D" id="3.40.50.2300">
    <property type="match status" value="1"/>
</dbReference>
<comment type="caution">
    <text evidence="4">The sequence shown here is derived from an EMBL/GenBank/DDBJ whole genome shotgun (WGS) entry which is preliminary data.</text>
</comment>
<dbReference type="RefSeq" id="WP_183198215.1">
    <property type="nucleotide sequence ID" value="NZ_JACIEK010000001.1"/>
</dbReference>
<protein>
    <submittedName>
        <fullName evidence="4">CheY-like chemotaxis protein</fullName>
    </submittedName>
</protein>
<organism evidence="4 5">
    <name type="scientific">Aureimonas pseudogalii</name>
    <dbReference type="NCBI Taxonomy" id="1744844"/>
    <lineage>
        <taxon>Bacteria</taxon>
        <taxon>Pseudomonadati</taxon>
        <taxon>Pseudomonadota</taxon>
        <taxon>Alphaproteobacteria</taxon>
        <taxon>Hyphomicrobiales</taxon>
        <taxon>Aurantimonadaceae</taxon>
        <taxon>Aureimonas</taxon>
    </lineage>
</organism>
<evidence type="ECO:0000313" key="4">
    <source>
        <dbReference type="EMBL" id="MBB3997058.1"/>
    </source>
</evidence>
<dbReference type="Pfam" id="PF00072">
    <property type="entry name" value="Response_reg"/>
    <property type="match status" value="1"/>
</dbReference>
<dbReference type="PROSITE" id="PS50110">
    <property type="entry name" value="RESPONSE_REGULATORY"/>
    <property type="match status" value="1"/>
</dbReference>
<evidence type="ECO:0000256" key="2">
    <source>
        <dbReference type="SAM" id="MobiDB-lite"/>
    </source>
</evidence>
<feature type="region of interest" description="Disordered" evidence="2">
    <location>
        <begin position="126"/>
        <end position="150"/>
    </location>
</feature>
<dbReference type="EMBL" id="JACIEK010000001">
    <property type="protein sequence ID" value="MBB3997058.1"/>
    <property type="molecule type" value="Genomic_DNA"/>
</dbReference>
<proteinExistence type="predicted"/>
<reference evidence="4 5" key="1">
    <citation type="submission" date="2020-08" db="EMBL/GenBank/DDBJ databases">
        <title>Genomic Encyclopedia of Type Strains, Phase IV (KMG-IV): sequencing the most valuable type-strain genomes for metagenomic binning, comparative biology and taxonomic classification.</title>
        <authorList>
            <person name="Goeker M."/>
        </authorList>
    </citation>
    <scope>NUCLEOTIDE SEQUENCE [LARGE SCALE GENOMIC DNA]</scope>
    <source>
        <strain evidence="4 5">DSM 102238</strain>
    </source>
</reference>
<dbReference type="InterPro" id="IPR011006">
    <property type="entry name" value="CheY-like_superfamily"/>
</dbReference>
<feature type="domain" description="Response regulatory" evidence="3">
    <location>
        <begin position="13"/>
        <end position="124"/>
    </location>
</feature>
<dbReference type="SUPFAM" id="SSF52172">
    <property type="entry name" value="CheY-like"/>
    <property type="match status" value="1"/>
</dbReference>
<accession>A0A7W6E994</accession>
<keyword evidence="1" id="KW-0597">Phosphoprotein</keyword>
<evidence type="ECO:0000313" key="5">
    <source>
        <dbReference type="Proteomes" id="UP000542776"/>
    </source>
</evidence>
<dbReference type="Proteomes" id="UP000542776">
    <property type="component" value="Unassembled WGS sequence"/>
</dbReference>
<sequence length="150" mass="15696">MNDDAPPRPAPLRILHVEDNPLIVFHVEQMVEDLGHAVVGSFDSFAALRASGGELAFDGALIDIDLVDGRTGPAAAEWLHERGIPSIFLTGQAEVAADYGHLSLAILTKPIDMGKLGEALDLLREPRPGKRANDGAATAAGSMGAALGRP</sequence>
<dbReference type="InterPro" id="IPR001789">
    <property type="entry name" value="Sig_transdc_resp-reg_receiver"/>
</dbReference>
<dbReference type="SMART" id="SM00448">
    <property type="entry name" value="REC"/>
    <property type="match status" value="1"/>
</dbReference>